<comment type="caution">
    <text evidence="14">The sequence shown here is derived from an EMBL/GenBank/DDBJ whole genome shotgun (WGS) entry which is preliminary data.</text>
</comment>
<evidence type="ECO:0000256" key="3">
    <source>
        <dbReference type="ARBA" id="ARBA00022598"/>
    </source>
</evidence>
<feature type="short sequence motif" description="'HIGH' region" evidence="10">
    <location>
        <begin position="55"/>
        <end position="65"/>
    </location>
</feature>
<dbReference type="InterPro" id="IPR013155">
    <property type="entry name" value="M/V/L/I-tRNA-synth_anticd-bd"/>
</dbReference>
<keyword evidence="10" id="KW-0479">Metal-binding</keyword>
<keyword evidence="2 10" id="KW-0963">Cytoplasm</keyword>
<dbReference type="Pfam" id="PF08264">
    <property type="entry name" value="Anticodon_1"/>
    <property type="match status" value="1"/>
</dbReference>
<dbReference type="PANTHER" id="PTHR42765:SF1">
    <property type="entry name" value="ISOLEUCINE--TRNA LIGASE, MITOCHONDRIAL"/>
    <property type="match status" value="1"/>
</dbReference>
<proteinExistence type="inferred from homology"/>
<dbReference type="Gene3D" id="3.40.50.620">
    <property type="entry name" value="HUPs"/>
    <property type="match status" value="2"/>
</dbReference>
<evidence type="ECO:0000259" key="12">
    <source>
        <dbReference type="Pfam" id="PF06827"/>
    </source>
</evidence>
<dbReference type="GO" id="GO:0005524">
    <property type="term" value="F:ATP binding"/>
    <property type="evidence" value="ECO:0007669"/>
    <property type="project" value="UniProtKB-UniRule"/>
</dbReference>
<evidence type="ECO:0000256" key="5">
    <source>
        <dbReference type="ARBA" id="ARBA00022840"/>
    </source>
</evidence>
<dbReference type="EC" id="6.1.1.5" evidence="10"/>
<feature type="binding site" evidence="10">
    <location>
        <position position="880"/>
    </location>
    <ligand>
        <name>Zn(2+)</name>
        <dbReference type="ChEBI" id="CHEBI:29105"/>
    </ligand>
</feature>
<dbReference type="InterPro" id="IPR033708">
    <property type="entry name" value="Anticodon_Ile_BEm"/>
</dbReference>
<dbReference type="InterPro" id="IPR009080">
    <property type="entry name" value="tRNAsynth_Ia_anticodon-bd"/>
</dbReference>
<dbReference type="InterPro" id="IPR009008">
    <property type="entry name" value="Val/Leu/Ile-tRNA-synth_edit"/>
</dbReference>
<evidence type="ECO:0000256" key="8">
    <source>
        <dbReference type="ARBA" id="ARBA00025217"/>
    </source>
</evidence>
<dbReference type="InterPro" id="IPR010663">
    <property type="entry name" value="Znf_FPG/IleRS"/>
</dbReference>
<dbReference type="GO" id="GO:0002161">
    <property type="term" value="F:aminoacyl-tRNA deacylase activity"/>
    <property type="evidence" value="ECO:0007669"/>
    <property type="project" value="InterPro"/>
</dbReference>
<reference evidence="14 15" key="1">
    <citation type="submission" date="2017-07" db="EMBL/GenBank/DDBJ databases">
        <title>Recovery of genomes from metagenomes via a dereplication, aggregation, and scoring strategy.</title>
        <authorList>
            <person name="Sieber C.M."/>
            <person name="Probst A.J."/>
            <person name="Sharrar A."/>
            <person name="Thomas B.C."/>
            <person name="Hess M."/>
            <person name="Tringe S.G."/>
            <person name="Banfield J.F."/>
        </authorList>
    </citation>
    <scope>NUCLEOTIDE SEQUENCE [LARGE SCALE GENOMIC DNA]</scope>
    <source>
        <strain evidence="14">JGI_Cruoil_03_44_89</strain>
    </source>
</reference>
<gene>
    <name evidence="10" type="primary">ileS</name>
    <name evidence="14" type="ORF">CH333_07620</name>
</gene>
<evidence type="ECO:0000256" key="6">
    <source>
        <dbReference type="ARBA" id="ARBA00022917"/>
    </source>
</evidence>
<feature type="domain" description="Zinc finger FPG/IleRS-type" evidence="12">
    <location>
        <begin position="874"/>
        <end position="903"/>
    </location>
</feature>
<dbReference type="FunFam" id="3.40.50.620:FF:000092">
    <property type="entry name" value="Isoleucine--tRNA ligase"/>
    <property type="match status" value="1"/>
</dbReference>
<dbReference type="CDD" id="cd00818">
    <property type="entry name" value="IleRS_core"/>
    <property type="match status" value="1"/>
</dbReference>
<dbReference type="InterPro" id="IPR002301">
    <property type="entry name" value="Ile-tRNA-ligase"/>
</dbReference>
<dbReference type="InterPro" id="IPR002300">
    <property type="entry name" value="aa-tRNA-synth_Ia"/>
</dbReference>
<dbReference type="InterPro" id="IPR014729">
    <property type="entry name" value="Rossmann-like_a/b/a_fold"/>
</dbReference>
<dbReference type="PRINTS" id="PR00984">
    <property type="entry name" value="TRNASYNTHILE"/>
</dbReference>
<comment type="function">
    <text evidence="8 10">Catalyzes the attachment of isoleucine to tRNA(Ile). As IleRS can inadvertently accommodate and process structurally similar amino acids such as valine, to avoid such errors it has two additional distinct tRNA(Ile)-dependent editing activities. One activity is designated as 'pretransfer' editing and involves the hydrolysis of activated Val-AMP. The other activity is designated 'posttransfer' editing and involves deacylation of mischarged Val-tRNA(Ile).</text>
</comment>
<evidence type="ECO:0000256" key="9">
    <source>
        <dbReference type="ARBA" id="ARBA00048359"/>
    </source>
</evidence>
<comment type="catalytic activity">
    <reaction evidence="9 10">
        <text>tRNA(Ile) + L-isoleucine + ATP = L-isoleucyl-tRNA(Ile) + AMP + diphosphate</text>
        <dbReference type="Rhea" id="RHEA:11060"/>
        <dbReference type="Rhea" id="RHEA-COMP:9666"/>
        <dbReference type="Rhea" id="RHEA-COMP:9695"/>
        <dbReference type="ChEBI" id="CHEBI:30616"/>
        <dbReference type="ChEBI" id="CHEBI:33019"/>
        <dbReference type="ChEBI" id="CHEBI:58045"/>
        <dbReference type="ChEBI" id="CHEBI:78442"/>
        <dbReference type="ChEBI" id="CHEBI:78528"/>
        <dbReference type="ChEBI" id="CHEBI:456215"/>
        <dbReference type="EC" id="6.1.1.5"/>
    </reaction>
</comment>
<evidence type="ECO:0000313" key="14">
    <source>
        <dbReference type="EMBL" id="OYD14646.1"/>
    </source>
</evidence>
<dbReference type="Pfam" id="PF00133">
    <property type="entry name" value="tRNA-synt_1"/>
    <property type="match status" value="1"/>
</dbReference>
<dbReference type="GO" id="GO:0004822">
    <property type="term" value="F:isoleucine-tRNA ligase activity"/>
    <property type="evidence" value="ECO:0007669"/>
    <property type="project" value="UniProtKB-UniRule"/>
</dbReference>
<dbReference type="InterPro" id="IPR001412">
    <property type="entry name" value="aa-tRNA-synth_I_CS"/>
</dbReference>
<dbReference type="PANTHER" id="PTHR42765">
    <property type="entry name" value="SOLEUCYL-TRNA SYNTHETASE"/>
    <property type="match status" value="1"/>
</dbReference>
<feature type="short sequence motif" description="'KMSKS' region" evidence="10">
    <location>
        <begin position="586"/>
        <end position="590"/>
    </location>
</feature>
<dbReference type="Proteomes" id="UP000215215">
    <property type="component" value="Unassembled WGS sequence"/>
</dbReference>
<sequence>MDYGKTINLPTTDFSMKANLREKEPQILSFWKEEDLYHKLIAKGKRDYILHDGPPYANGELHIGHAQNKILKDITVRYRALSGYRTPFIPGWDCHGMPIEHKVTQNMKQLPPRMDVRRLCKKYADKYVNIQRQQFIRLGILGDWENPYLTQDKRYEADVLRVFKSLFEDGYIYRECRPIHWCIKCKTALAEAELEYREHTSPSIYVSFPIKSSDDELLRDAFLLVWTTTPWTLPANVALALGKEIDYSLVDTERGRFILATTRLSVLEEMGLPYKKVANMRGDEMEGILARHPFLPRDSRVVLADFVSTEEGTGVVHIAPGHGYEDYLIGKEYGLPILSPVDDEGRFTDEAGEFAGKVVFSANDEIIALLDKNQNLINSALVTHSYPHCWRCGTPLVFRATPQWFVKVDHKDLRARCLSAIDKIEWIPKWSKERMRDTLASRPDWCISRQRNWGVPIPALRCEQCGNTFLDTGMIEWAIQLVESEGSDAWFEGKGDIEGDRSCPECGGKKLRRESDILDVWFESSSSFVAVAEKRLHLPADLYLEGVDQHRGWFQLSLILSMAVRGEPSFTSCLTHGLVLDVERKKMSKKLGNVLSPQAIVKQFGADIIRLYFASVDYTRDMEFGEESIEATTLTYRKIRNTFRYILGNLFDFDKSQSITYEKLLLLDRYVLSTLRQLIERVKKAYDEFDFHRVYSLLFNYCNITLSRFYFDILKDRLYTYKASSLERRSAQTVLYELLRSLSVMFAPIIPFTTEEVWQKAGLSGSVHLQDFPIGDKSLIDEALISEWEKLTAIREKLLLPLEMARRDELIGNSLEAKVRIFARDDEEVKLLGDMQDVLPSVFIVSQVEVVSRESDISGTEIDGLVVEVARAEGKKCARCWIYSNTVGENPVHPTLCSKCVEVVSSN</sequence>
<evidence type="ECO:0000313" key="15">
    <source>
        <dbReference type="Proteomes" id="UP000215215"/>
    </source>
</evidence>
<evidence type="ECO:0000259" key="13">
    <source>
        <dbReference type="Pfam" id="PF08264"/>
    </source>
</evidence>
<dbReference type="GO" id="GO:0006428">
    <property type="term" value="P:isoleucyl-tRNA aminoacylation"/>
    <property type="evidence" value="ECO:0007669"/>
    <property type="project" value="UniProtKB-UniRule"/>
</dbReference>
<dbReference type="Gene3D" id="3.90.740.10">
    <property type="entry name" value="Valyl/Leucyl/Isoleucyl-tRNA synthetase, editing domain"/>
    <property type="match status" value="1"/>
</dbReference>
<dbReference type="SUPFAM" id="SSF50677">
    <property type="entry name" value="ValRS/IleRS/LeuRS editing domain"/>
    <property type="match status" value="1"/>
</dbReference>
<evidence type="ECO:0000256" key="1">
    <source>
        <dbReference type="ARBA" id="ARBA00006887"/>
    </source>
</evidence>
<keyword evidence="6 10" id="KW-0648">Protein biosynthesis</keyword>
<dbReference type="SUPFAM" id="SSF52374">
    <property type="entry name" value="Nucleotidylyl transferase"/>
    <property type="match status" value="1"/>
</dbReference>
<feature type="binding site" evidence="10">
    <location>
        <position position="545"/>
    </location>
    <ligand>
        <name>L-isoleucyl-5'-AMP</name>
        <dbReference type="ChEBI" id="CHEBI:178002"/>
    </ligand>
</feature>
<evidence type="ECO:0000256" key="2">
    <source>
        <dbReference type="ARBA" id="ARBA00022490"/>
    </source>
</evidence>
<accession>A0A235BR06</accession>
<keyword evidence="10" id="KW-0862">Zinc</keyword>
<dbReference type="SUPFAM" id="SSF47323">
    <property type="entry name" value="Anticodon-binding domain of a subclass of class I aminoacyl-tRNA synthetases"/>
    <property type="match status" value="1"/>
</dbReference>
<keyword evidence="5 10" id="KW-0067">ATP-binding</keyword>
<comment type="cofactor">
    <cofactor evidence="10">
        <name>Zn(2+)</name>
        <dbReference type="ChEBI" id="CHEBI:29105"/>
    </cofactor>
    <text evidence="10">Binds 1 zinc ion per subunit.</text>
</comment>
<evidence type="ECO:0000256" key="7">
    <source>
        <dbReference type="ARBA" id="ARBA00023146"/>
    </source>
</evidence>
<keyword evidence="3 10" id="KW-0436">Ligase</keyword>
<feature type="binding site" evidence="10">
    <location>
        <position position="900"/>
    </location>
    <ligand>
        <name>Zn(2+)</name>
        <dbReference type="ChEBI" id="CHEBI:29105"/>
    </ligand>
</feature>
<protein>
    <recommendedName>
        <fullName evidence="10">Isoleucine--tRNA ligase</fullName>
        <ecNumber evidence="10">6.1.1.5</ecNumber>
    </recommendedName>
    <alternativeName>
        <fullName evidence="10">Isoleucyl-tRNA synthetase</fullName>
        <shortName evidence="10">IleRS</shortName>
    </alternativeName>
</protein>
<keyword evidence="7 10" id="KW-0030">Aminoacyl-tRNA synthetase</keyword>
<dbReference type="HAMAP" id="MF_02002">
    <property type="entry name" value="Ile_tRNA_synth_type1"/>
    <property type="match status" value="1"/>
</dbReference>
<feature type="binding site" evidence="10">
    <location>
        <position position="877"/>
    </location>
    <ligand>
        <name>Zn(2+)</name>
        <dbReference type="ChEBI" id="CHEBI:29105"/>
    </ligand>
</feature>
<dbReference type="AlphaFoldDB" id="A0A235BR06"/>
<evidence type="ECO:0000256" key="10">
    <source>
        <dbReference type="HAMAP-Rule" id="MF_02002"/>
    </source>
</evidence>
<dbReference type="InterPro" id="IPR023585">
    <property type="entry name" value="Ile-tRNA-ligase_type1"/>
</dbReference>
<dbReference type="Pfam" id="PF06827">
    <property type="entry name" value="zf-FPG_IleRS"/>
    <property type="match status" value="1"/>
</dbReference>
<feature type="domain" description="Aminoacyl-tRNA synthetase class Ia" evidence="11">
    <location>
        <begin position="26"/>
        <end position="624"/>
    </location>
</feature>
<comment type="similarity">
    <text evidence="1 10">Belongs to the class-I aminoacyl-tRNA synthetase family. IleS type 1 subfamily.</text>
</comment>
<keyword evidence="4 10" id="KW-0547">Nucleotide-binding</keyword>
<comment type="subunit">
    <text evidence="10">Monomer.</text>
</comment>
<feature type="binding site" evidence="10">
    <location>
        <position position="589"/>
    </location>
    <ligand>
        <name>ATP</name>
        <dbReference type="ChEBI" id="CHEBI:30616"/>
    </ligand>
</feature>
<comment type="subcellular location">
    <subcellularLocation>
        <location evidence="10">Cytoplasm</location>
    </subcellularLocation>
</comment>
<feature type="domain" description="Methionyl/Valyl/Leucyl/Isoleucyl-tRNA synthetase anticodon-binding" evidence="13">
    <location>
        <begin position="668"/>
        <end position="820"/>
    </location>
</feature>
<dbReference type="EMBL" id="NOZQ01000169">
    <property type="protein sequence ID" value="OYD14646.1"/>
    <property type="molecule type" value="Genomic_DNA"/>
</dbReference>
<organism evidence="14 15">
    <name type="scientific">candidate division WOR-3 bacterium JGI_Cruoil_03_44_89</name>
    <dbReference type="NCBI Taxonomy" id="1973748"/>
    <lineage>
        <taxon>Bacteria</taxon>
        <taxon>Bacteria division WOR-3</taxon>
    </lineage>
</organism>
<dbReference type="GO" id="GO:0000049">
    <property type="term" value="F:tRNA binding"/>
    <property type="evidence" value="ECO:0007669"/>
    <property type="project" value="InterPro"/>
</dbReference>
<dbReference type="NCBIfam" id="TIGR00392">
    <property type="entry name" value="ileS"/>
    <property type="match status" value="1"/>
</dbReference>
<dbReference type="PROSITE" id="PS00178">
    <property type="entry name" value="AA_TRNA_LIGASE_I"/>
    <property type="match status" value="1"/>
</dbReference>
<dbReference type="GO" id="GO:0005829">
    <property type="term" value="C:cytosol"/>
    <property type="evidence" value="ECO:0007669"/>
    <property type="project" value="TreeGrafter"/>
</dbReference>
<evidence type="ECO:0000256" key="4">
    <source>
        <dbReference type="ARBA" id="ARBA00022741"/>
    </source>
</evidence>
<dbReference type="GO" id="GO:0008270">
    <property type="term" value="F:zinc ion binding"/>
    <property type="evidence" value="ECO:0007669"/>
    <property type="project" value="UniProtKB-UniRule"/>
</dbReference>
<evidence type="ECO:0000259" key="11">
    <source>
        <dbReference type="Pfam" id="PF00133"/>
    </source>
</evidence>
<feature type="binding site" evidence="10">
    <location>
        <position position="897"/>
    </location>
    <ligand>
        <name>Zn(2+)</name>
        <dbReference type="ChEBI" id="CHEBI:29105"/>
    </ligand>
</feature>
<dbReference type="CDD" id="cd07960">
    <property type="entry name" value="Anticodon_Ia_Ile_BEm"/>
    <property type="match status" value="1"/>
</dbReference>
<comment type="domain">
    <text evidence="10">IleRS has two distinct active sites: one for aminoacylation and one for editing. The misactivated valine is translocated from the active site to the editing site, which sterically excludes the correctly activated isoleucine. The single editing site contains two valyl binding pockets, one specific for each substrate (Val-AMP or Val-tRNA(Ile)).</text>
</comment>
<dbReference type="Gene3D" id="1.10.730.20">
    <property type="match status" value="1"/>
</dbReference>
<name>A0A235BR06_UNCW3</name>
<dbReference type="InterPro" id="IPR050081">
    <property type="entry name" value="Ile-tRNA_ligase"/>
</dbReference>